<dbReference type="Gene3D" id="3.90.75.20">
    <property type="match status" value="1"/>
</dbReference>
<dbReference type="Proteomes" id="UP000026999">
    <property type="component" value="Segment"/>
</dbReference>
<dbReference type="OrthoDB" id="21336at10239"/>
<gene>
    <name evidence="2" type="ORF">PHAGE6E_128</name>
</gene>
<protein>
    <submittedName>
        <fullName evidence="2">HNH endonuclease domain protein</fullName>
    </submittedName>
</protein>
<name>A0A060AFL1_9CAUD</name>
<evidence type="ECO:0000313" key="2">
    <source>
        <dbReference type="EMBL" id="AIA64154.1"/>
    </source>
</evidence>
<dbReference type="EMBL" id="KJ804259">
    <property type="protein sequence ID" value="AIA64154.1"/>
    <property type="molecule type" value="Genomic_DNA"/>
</dbReference>
<accession>A0A060AFL1</accession>
<evidence type="ECO:0000313" key="3">
    <source>
        <dbReference type="Proteomes" id="UP000026999"/>
    </source>
</evidence>
<dbReference type="SMART" id="SM00507">
    <property type="entry name" value="HNHc"/>
    <property type="match status" value="1"/>
</dbReference>
<keyword evidence="2" id="KW-0255">Endonuclease</keyword>
<dbReference type="RefSeq" id="YP_009042633.1">
    <property type="nucleotide sequence ID" value="NC_024355.1"/>
</dbReference>
<sequence>MEEKWKIVEGFSKYLVRNKGRVKNVIRLKDLRFYSCKGYEKIELVNDNDMKKKVFVHRLVAQAFIPNPNDKPQVNHKDGNKTNNKFYNLEWCTAKENTEHSIETGLTDFSKFNYSRGEATSKSKMTNEDVKELREMYDTGELTLRELSIYFNISITTVWNIVKRKTWTHI</sequence>
<evidence type="ECO:0000259" key="1">
    <source>
        <dbReference type="SMART" id="SM00507"/>
    </source>
</evidence>
<dbReference type="GO" id="GO:0004519">
    <property type="term" value="F:endonuclease activity"/>
    <property type="evidence" value="ECO:0007669"/>
    <property type="project" value="UniProtKB-KW"/>
</dbReference>
<dbReference type="InterPro" id="IPR003615">
    <property type="entry name" value="HNH_nuc"/>
</dbReference>
<keyword evidence="2" id="KW-0540">Nuclease</keyword>
<keyword evidence="2" id="KW-0378">Hydrolase</keyword>
<dbReference type="Pfam" id="PF13392">
    <property type="entry name" value="HNH_3"/>
    <property type="match status" value="1"/>
</dbReference>
<dbReference type="KEGG" id="vg:19685869"/>
<dbReference type="InterPro" id="IPR044925">
    <property type="entry name" value="His-Me_finger_sf"/>
</dbReference>
<feature type="domain" description="HNH nuclease" evidence="1">
    <location>
        <begin position="50"/>
        <end position="98"/>
    </location>
</feature>
<dbReference type="SUPFAM" id="SSF54060">
    <property type="entry name" value="His-Me finger endonucleases"/>
    <property type="match status" value="1"/>
</dbReference>
<dbReference type="GeneID" id="19685869"/>
<organism evidence="2 3">
    <name type="scientific">Staphylococcus phage 6ec</name>
    <dbReference type="NCBI Taxonomy" id="1500386"/>
    <lineage>
        <taxon>Viruses</taxon>
        <taxon>Duplodnaviria</taxon>
        <taxon>Heunggongvirae</taxon>
        <taxon>Uroviricota</taxon>
        <taxon>Caudoviricetes</taxon>
        <taxon>Sextaecvirus</taxon>
        <taxon>Sextaecvirus sextaec</taxon>
    </lineage>
</organism>
<reference evidence="2 3" key="1">
    <citation type="journal article" date="2014" name="Genome Announc.">
        <title>Complete Genome Sequence of a Staphylococcus epidermidis Bacteriophage Isolated from the Anterior Nares of Humans.</title>
        <authorList>
            <person name="Aswani V.H."/>
            <person name="Tremblay D.M."/>
            <person name="Moineau S."/>
            <person name="Shukla S.K."/>
        </authorList>
    </citation>
    <scope>NUCLEOTIDE SEQUENCE [LARGE SCALE GENOMIC DNA]</scope>
</reference>
<proteinExistence type="predicted"/>
<keyword evidence="3" id="KW-1185">Reference proteome</keyword>